<comment type="caution">
    <text evidence="1">The sequence shown here is derived from an EMBL/GenBank/DDBJ whole genome shotgun (WGS) entry which is preliminary data.</text>
</comment>
<protein>
    <submittedName>
        <fullName evidence="1">Uncharacterized protein</fullName>
    </submittedName>
</protein>
<keyword evidence="2" id="KW-1185">Reference proteome</keyword>
<evidence type="ECO:0000313" key="1">
    <source>
        <dbReference type="EMBL" id="KAJ9120613.1"/>
    </source>
</evidence>
<organism evidence="1 2">
    <name type="scientific">Naganishia vaughanmartiniae</name>
    <dbReference type="NCBI Taxonomy" id="1424756"/>
    <lineage>
        <taxon>Eukaryota</taxon>
        <taxon>Fungi</taxon>
        <taxon>Dikarya</taxon>
        <taxon>Basidiomycota</taxon>
        <taxon>Agaricomycotina</taxon>
        <taxon>Tremellomycetes</taxon>
        <taxon>Filobasidiales</taxon>
        <taxon>Filobasidiaceae</taxon>
        <taxon>Naganishia</taxon>
    </lineage>
</organism>
<reference evidence="1" key="1">
    <citation type="submission" date="2023-04" db="EMBL/GenBank/DDBJ databases">
        <title>Draft Genome sequencing of Naganishia species isolated from polar environments using Oxford Nanopore Technology.</title>
        <authorList>
            <person name="Leo P."/>
            <person name="Venkateswaran K."/>
        </authorList>
    </citation>
    <scope>NUCLEOTIDE SEQUENCE</scope>
    <source>
        <strain evidence="1">MNA-CCFEE 5425</strain>
    </source>
</reference>
<accession>A0ACC2X9Y7</accession>
<dbReference type="EMBL" id="JASBWU010000006">
    <property type="protein sequence ID" value="KAJ9120613.1"/>
    <property type="molecule type" value="Genomic_DNA"/>
</dbReference>
<dbReference type="Proteomes" id="UP001243375">
    <property type="component" value="Unassembled WGS sequence"/>
</dbReference>
<evidence type="ECO:0000313" key="2">
    <source>
        <dbReference type="Proteomes" id="UP001243375"/>
    </source>
</evidence>
<sequence>MTIAQAVPAAPLLEQTSSLDPRHGVGQDAGAETDDLDEQRGVATIWLKENQLMLTYFVAGGLAGAASRTVVSPLERLKIIL</sequence>
<gene>
    <name evidence="1" type="ORF">QFC22_002542</name>
</gene>
<name>A0ACC2X9Y7_9TREE</name>
<proteinExistence type="predicted"/>